<evidence type="ECO:0000313" key="3">
    <source>
        <dbReference type="Proteomes" id="UP000027265"/>
    </source>
</evidence>
<feature type="region of interest" description="Disordered" evidence="1">
    <location>
        <begin position="85"/>
        <end position="118"/>
    </location>
</feature>
<dbReference type="Proteomes" id="UP000027265">
    <property type="component" value="Unassembled WGS sequence"/>
</dbReference>
<dbReference type="InParanoid" id="A0A067PC83"/>
<organism evidence="2 3">
    <name type="scientific">Jaapia argillacea MUCL 33604</name>
    <dbReference type="NCBI Taxonomy" id="933084"/>
    <lineage>
        <taxon>Eukaryota</taxon>
        <taxon>Fungi</taxon>
        <taxon>Dikarya</taxon>
        <taxon>Basidiomycota</taxon>
        <taxon>Agaricomycotina</taxon>
        <taxon>Agaricomycetes</taxon>
        <taxon>Agaricomycetidae</taxon>
        <taxon>Jaapiales</taxon>
        <taxon>Jaapiaceae</taxon>
        <taxon>Jaapia</taxon>
    </lineage>
</organism>
<keyword evidence="3" id="KW-1185">Reference proteome</keyword>
<protein>
    <submittedName>
        <fullName evidence="2">Uncharacterized protein</fullName>
    </submittedName>
</protein>
<name>A0A067PC83_9AGAM</name>
<dbReference type="HOGENOM" id="CLU_1749941_0_0_1"/>
<accession>A0A067PC83</accession>
<dbReference type="EMBL" id="KL197739">
    <property type="protein sequence ID" value="KDQ52513.1"/>
    <property type="molecule type" value="Genomic_DNA"/>
</dbReference>
<dbReference type="AlphaFoldDB" id="A0A067PC83"/>
<proteinExistence type="predicted"/>
<sequence>MSVTSIAVRNGFVLAKLNDHVFGCRAVDLCLTYAKSLQERMTSRIYHSPHISNQLFLGKIGLTRKESQGNRTCTSELASRIAFADFTNSRRGPPTRRDHNRNSAHGHGPPPRKKGADNIDGMWIVQTSIGVKASGEHIPFVVEGFSTLE</sequence>
<reference evidence="3" key="1">
    <citation type="journal article" date="2014" name="Proc. Natl. Acad. Sci. U.S.A.">
        <title>Extensive sampling of basidiomycete genomes demonstrates inadequacy of the white-rot/brown-rot paradigm for wood decay fungi.</title>
        <authorList>
            <person name="Riley R."/>
            <person name="Salamov A.A."/>
            <person name="Brown D.W."/>
            <person name="Nagy L.G."/>
            <person name="Floudas D."/>
            <person name="Held B.W."/>
            <person name="Levasseur A."/>
            <person name="Lombard V."/>
            <person name="Morin E."/>
            <person name="Otillar R."/>
            <person name="Lindquist E.A."/>
            <person name="Sun H."/>
            <person name="LaButti K.M."/>
            <person name="Schmutz J."/>
            <person name="Jabbour D."/>
            <person name="Luo H."/>
            <person name="Baker S.E."/>
            <person name="Pisabarro A.G."/>
            <person name="Walton J.D."/>
            <person name="Blanchette R.A."/>
            <person name="Henrissat B."/>
            <person name="Martin F."/>
            <person name="Cullen D."/>
            <person name="Hibbett D.S."/>
            <person name="Grigoriev I.V."/>
        </authorList>
    </citation>
    <scope>NUCLEOTIDE SEQUENCE [LARGE SCALE GENOMIC DNA]</scope>
    <source>
        <strain evidence="3">MUCL 33604</strain>
    </source>
</reference>
<gene>
    <name evidence="2" type="ORF">JAAARDRAFT_478229</name>
</gene>
<evidence type="ECO:0000256" key="1">
    <source>
        <dbReference type="SAM" id="MobiDB-lite"/>
    </source>
</evidence>
<evidence type="ECO:0000313" key="2">
    <source>
        <dbReference type="EMBL" id="KDQ52513.1"/>
    </source>
</evidence>